<dbReference type="KEGG" id="kan:IMCC3317_04110"/>
<accession>A0A7L4ZEL9</accession>
<feature type="chain" id="PRO_5029776107" evidence="1">
    <location>
        <begin position="22"/>
        <end position="266"/>
    </location>
</feature>
<proteinExistence type="predicted"/>
<name>A0A7L4ZEL9_9FLAO</name>
<dbReference type="OrthoDB" id="1271033at2"/>
<dbReference type="RefSeq" id="WP_160127838.1">
    <property type="nucleotide sequence ID" value="NZ_CP019288.1"/>
</dbReference>
<protein>
    <submittedName>
        <fullName evidence="2">Uncharacterized protein</fullName>
    </submittedName>
</protein>
<dbReference type="EMBL" id="CP019288">
    <property type="protein sequence ID" value="QHI35065.1"/>
    <property type="molecule type" value="Genomic_DNA"/>
</dbReference>
<dbReference type="AlphaFoldDB" id="A0A7L4ZEL9"/>
<gene>
    <name evidence="2" type="ORF">IMCC3317_04110</name>
</gene>
<evidence type="ECO:0000313" key="3">
    <source>
        <dbReference type="Proteomes" id="UP000464657"/>
    </source>
</evidence>
<evidence type="ECO:0000313" key="2">
    <source>
        <dbReference type="EMBL" id="QHI35065.1"/>
    </source>
</evidence>
<organism evidence="2 3">
    <name type="scientific">Kordia antarctica</name>
    <dbReference type="NCBI Taxonomy" id="1218801"/>
    <lineage>
        <taxon>Bacteria</taxon>
        <taxon>Pseudomonadati</taxon>
        <taxon>Bacteroidota</taxon>
        <taxon>Flavobacteriia</taxon>
        <taxon>Flavobacteriales</taxon>
        <taxon>Flavobacteriaceae</taxon>
        <taxon>Kordia</taxon>
    </lineage>
</organism>
<keyword evidence="1" id="KW-0732">Signal</keyword>
<sequence length="266" mass="29584">MKKITYALSALLMLFVMNTHAQQSVIDDLDETFDSAEVIRVEAKRGKAALKTLTVDYLVNNNPNPDVATYIQVINQSMSVVEEFSDEVIYYIGQAAQGNSNIDPSSIQGKASTIEANEDYVLNKSALLKIAIEQNNRNTARQLIREIRGFLNTQISLAKEIKTEATALKSLAVTYNVRIELVDERTGQSIDPAQLPGYAATNQDTGETIYPSRYDHNLFYNLPAGTYRFDSYDGYFDGSSSEIVTLDQSLVGNDGFIVVTLSYWSE</sequence>
<dbReference type="Proteomes" id="UP000464657">
    <property type="component" value="Chromosome"/>
</dbReference>
<feature type="signal peptide" evidence="1">
    <location>
        <begin position="1"/>
        <end position="21"/>
    </location>
</feature>
<keyword evidence="3" id="KW-1185">Reference proteome</keyword>
<evidence type="ECO:0000256" key="1">
    <source>
        <dbReference type="SAM" id="SignalP"/>
    </source>
</evidence>
<reference evidence="2 3" key="1">
    <citation type="journal article" date="2013" name="Int. J. Syst. Evol. Microbiol.">
        <title>Kordia antarctica sp. nov., isolated from Antarctic seawater.</title>
        <authorList>
            <person name="Baek K."/>
            <person name="Choi A."/>
            <person name="Kang I."/>
            <person name="Lee K."/>
            <person name="Cho J.C."/>
        </authorList>
    </citation>
    <scope>NUCLEOTIDE SEQUENCE [LARGE SCALE GENOMIC DNA]</scope>
    <source>
        <strain evidence="2 3">IMCC3317</strain>
    </source>
</reference>